<dbReference type="Proteomes" id="UP001320544">
    <property type="component" value="Chromosome"/>
</dbReference>
<accession>A0ABN6MI16</accession>
<name>A0ABN6MI16_9ACTN</name>
<sequence>MDRDQTYSLISVNADGDEEVVIQTGVSRQAAGSDLEPAREREQGAVVVSDGREDDADAAVERAAVADVEERPAEAARKPRSSQPRYRETTQEDLDSVEPMSKMQKIVIACVFLLIVGFVVYYLFFR</sequence>
<gene>
    <name evidence="3" type="ORF">CE91St30_12840</name>
</gene>
<reference evidence="3 4" key="1">
    <citation type="submission" date="2022-01" db="EMBL/GenBank/DDBJ databases">
        <title>Novel bile acid biosynthetic pathways are enriched in the microbiome of centenarians.</title>
        <authorList>
            <person name="Sato Y."/>
            <person name="Atarashi K."/>
            <person name="Plichta R.D."/>
            <person name="Arai Y."/>
            <person name="Sasajima S."/>
            <person name="Kearney M.S."/>
            <person name="Suda W."/>
            <person name="Takeshita K."/>
            <person name="Sasaki T."/>
            <person name="Okamoto S."/>
            <person name="Skelly N.A."/>
            <person name="Okamura Y."/>
            <person name="Vlamakis H."/>
            <person name="Li Y."/>
            <person name="Tanoue T."/>
            <person name="Takei H."/>
            <person name="Nittono H."/>
            <person name="Narushima S."/>
            <person name="Irie J."/>
            <person name="Itoh H."/>
            <person name="Moriya K."/>
            <person name="Sugiura Y."/>
            <person name="Suematsu M."/>
            <person name="Moritoki N."/>
            <person name="Shibata S."/>
            <person name="Littman R.D."/>
            <person name="Fischbach A.M."/>
            <person name="Uwamino Y."/>
            <person name="Inoue T."/>
            <person name="Honda A."/>
            <person name="Hattori M."/>
            <person name="Murai T."/>
            <person name="Xavier J.R."/>
            <person name="Hirose N."/>
            <person name="Honda K."/>
        </authorList>
    </citation>
    <scope>NUCLEOTIDE SEQUENCE [LARGE SCALE GENOMIC DNA]</scope>
    <source>
        <strain evidence="3 4">CE91-St30</strain>
    </source>
</reference>
<evidence type="ECO:0008006" key="5">
    <source>
        <dbReference type="Google" id="ProtNLM"/>
    </source>
</evidence>
<proteinExistence type="predicted"/>
<dbReference type="RefSeq" id="WP_244412209.1">
    <property type="nucleotide sequence ID" value="NZ_AP025564.1"/>
</dbReference>
<protein>
    <recommendedName>
        <fullName evidence="5">SURF2 Surfeit locus protein 2</fullName>
    </recommendedName>
</protein>
<keyword evidence="4" id="KW-1185">Reference proteome</keyword>
<keyword evidence="2" id="KW-0472">Membrane</keyword>
<evidence type="ECO:0000256" key="2">
    <source>
        <dbReference type="SAM" id="Phobius"/>
    </source>
</evidence>
<feature type="transmembrane region" description="Helical" evidence="2">
    <location>
        <begin position="106"/>
        <end position="124"/>
    </location>
</feature>
<keyword evidence="2" id="KW-1133">Transmembrane helix</keyword>
<evidence type="ECO:0000256" key="1">
    <source>
        <dbReference type="SAM" id="MobiDB-lite"/>
    </source>
</evidence>
<organism evidence="3 4">
    <name type="scientific">Raoultibacter timonensis</name>
    <dbReference type="NCBI Taxonomy" id="1907662"/>
    <lineage>
        <taxon>Bacteria</taxon>
        <taxon>Bacillati</taxon>
        <taxon>Actinomycetota</taxon>
        <taxon>Coriobacteriia</taxon>
        <taxon>Eggerthellales</taxon>
        <taxon>Eggerthellaceae</taxon>
        <taxon>Raoultibacter</taxon>
    </lineage>
</organism>
<evidence type="ECO:0000313" key="4">
    <source>
        <dbReference type="Proteomes" id="UP001320544"/>
    </source>
</evidence>
<feature type="region of interest" description="Disordered" evidence="1">
    <location>
        <begin position="26"/>
        <end position="95"/>
    </location>
</feature>
<feature type="compositionally biased region" description="Basic and acidic residues" evidence="1">
    <location>
        <begin position="68"/>
        <end position="77"/>
    </location>
</feature>
<evidence type="ECO:0000313" key="3">
    <source>
        <dbReference type="EMBL" id="BDE95951.1"/>
    </source>
</evidence>
<keyword evidence="2" id="KW-0812">Transmembrane</keyword>
<dbReference type="EMBL" id="AP025564">
    <property type="protein sequence ID" value="BDE95951.1"/>
    <property type="molecule type" value="Genomic_DNA"/>
</dbReference>